<dbReference type="KEGG" id="bor:COCMIDRAFT_90893"/>
<name>W6ZIG7_COCMI</name>
<proteinExistence type="predicted"/>
<feature type="region of interest" description="Disordered" evidence="1">
    <location>
        <begin position="1"/>
        <end position="22"/>
    </location>
</feature>
<feature type="non-terminal residue" evidence="2">
    <location>
        <position position="1"/>
    </location>
</feature>
<gene>
    <name evidence="2" type="ORF">COCMIDRAFT_90893</name>
</gene>
<keyword evidence="3" id="KW-1185">Reference proteome</keyword>
<evidence type="ECO:0000256" key="1">
    <source>
        <dbReference type="SAM" id="MobiDB-lite"/>
    </source>
</evidence>
<dbReference type="HOGENOM" id="CLU_3001889_0_0_1"/>
<dbReference type="Proteomes" id="UP000054032">
    <property type="component" value="Unassembled WGS sequence"/>
</dbReference>
<accession>W6ZIG7</accession>
<sequence length="57" mass="6479">SIPQTHTITTYEHRARRSRSNMDLSARISIRITLHHTQALPPEGLDIRSKGRSGDQD</sequence>
<feature type="compositionally biased region" description="Polar residues" evidence="1">
    <location>
        <begin position="1"/>
        <end position="10"/>
    </location>
</feature>
<dbReference type="RefSeq" id="XP_007686362.1">
    <property type="nucleotide sequence ID" value="XM_007688172.1"/>
</dbReference>
<dbReference type="AlphaFoldDB" id="W6ZIG7"/>
<dbReference type="GeneID" id="19127778"/>
<protein>
    <submittedName>
        <fullName evidence="2">Uncharacterized protein</fullName>
    </submittedName>
</protein>
<reference evidence="2 3" key="1">
    <citation type="journal article" date="2013" name="PLoS Genet.">
        <title>Comparative genome structure, secondary metabolite, and effector coding capacity across Cochliobolus pathogens.</title>
        <authorList>
            <person name="Condon B.J."/>
            <person name="Leng Y."/>
            <person name="Wu D."/>
            <person name="Bushley K.E."/>
            <person name="Ohm R.A."/>
            <person name="Otillar R."/>
            <person name="Martin J."/>
            <person name="Schackwitz W."/>
            <person name="Grimwood J."/>
            <person name="MohdZainudin N."/>
            <person name="Xue C."/>
            <person name="Wang R."/>
            <person name="Manning V.A."/>
            <person name="Dhillon B."/>
            <person name="Tu Z.J."/>
            <person name="Steffenson B.J."/>
            <person name="Salamov A."/>
            <person name="Sun H."/>
            <person name="Lowry S."/>
            <person name="LaButti K."/>
            <person name="Han J."/>
            <person name="Copeland A."/>
            <person name="Lindquist E."/>
            <person name="Barry K."/>
            <person name="Schmutz J."/>
            <person name="Baker S.E."/>
            <person name="Ciuffetti L.M."/>
            <person name="Grigoriev I.V."/>
            <person name="Zhong S."/>
            <person name="Turgeon B.G."/>
        </authorList>
    </citation>
    <scope>NUCLEOTIDE SEQUENCE [LARGE SCALE GENOMIC DNA]</scope>
    <source>
        <strain evidence="2 3">ATCC 44560</strain>
    </source>
</reference>
<evidence type="ECO:0000313" key="2">
    <source>
        <dbReference type="EMBL" id="EUC47164.1"/>
    </source>
</evidence>
<evidence type="ECO:0000313" key="3">
    <source>
        <dbReference type="Proteomes" id="UP000054032"/>
    </source>
</evidence>
<dbReference type="EMBL" id="KI963956">
    <property type="protein sequence ID" value="EUC47164.1"/>
    <property type="molecule type" value="Genomic_DNA"/>
</dbReference>
<organism evidence="2 3">
    <name type="scientific">Bipolaris oryzae ATCC 44560</name>
    <dbReference type="NCBI Taxonomy" id="930090"/>
    <lineage>
        <taxon>Eukaryota</taxon>
        <taxon>Fungi</taxon>
        <taxon>Dikarya</taxon>
        <taxon>Ascomycota</taxon>
        <taxon>Pezizomycotina</taxon>
        <taxon>Dothideomycetes</taxon>
        <taxon>Pleosporomycetidae</taxon>
        <taxon>Pleosporales</taxon>
        <taxon>Pleosporineae</taxon>
        <taxon>Pleosporaceae</taxon>
        <taxon>Bipolaris</taxon>
    </lineage>
</organism>